<accession>A0A0K1PZC6</accession>
<feature type="region of interest" description="Disordered" evidence="1">
    <location>
        <begin position="15"/>
        <end position="37"/>
    </location>
</feature>
<dbReference type="AlphaFoldDB" id="A0A0K1PZC6"/>
<dbReference type="STRING" id="1391654.AKJ09_05554"/>
<proteinExistence type="predicted"/>
<evidence type="ECO:0000256" key="1">
    <source>
        <dbReference type="SAM" id="MobiDB-lite"/>
    </source>
</evidence>
<evidence type="ECO:0000313" key="2">
    <source>
        <dbReference type="EMBL" id="AKU98890.1"/>
    </source>
</evidence>
<organism evidence="2 3">
    <name type="scientific">Labilithrix luteola</name>
    <dbReference type="NCBI Taxonomy" id="1391654"/>
    <lineage>
        <taxon>Bacteria</taxon>
        <taxon>Pseudomonadati</taxon>
        <taxon>Myxococcota</taxon>
        <taxon>Polyangia</taxon>
        <taxon>Polyangiales</taxon>
        <taxon>Labilitrichaceae</taxon>
        <taxon>Labilithrix</taxon>
    </lineage>
</organism>
<name>A0A0K1PZC6_9BACT</name>
<dbReference type="Proteomes" id="UP000064967">
    <property type="component" value="Chromosome"/>
</dbReference>
<evidence type="ECO:0000313" key="3">
    <source>
        <dbReference type="Proteomes" id="UP000064967"/>
    </source>
</evidence>
<dbReference type="KEGG" id="llu:AKJ09_05554"/>
<keyword evidence="3" id="KW-1185">Reference proteome</keyword>
<protein>
    <submittedName>
        <fullName evidence="2">Uncharacterized protein</fullName>
    </submittedName>
</protein>
<gene>
    <name evidence="2" type="ORF">AKJ09_05554</name>
</gene>
<dbReference type="EMBL" id="CP012333">
    <property type="protein sequence ID" value="AKU98890.1"/>
    <property type="molecule type" value="Genomic_DNA"/>
</dbReference>
<sequence>MRECAAIPGARAEGNATVRGLTRGGVRKPSHGPGRAWPPVSRWSRPLEVPVFQRCGGRALLPVAWMDSLN</sequence>
<reference evidence="2 3" key="1">
    <citation type="submission" date="2015-08" db="EMBL/GenBank/DDBJ databases">
        <authorList>
            <person name="Babu N.S."/>
            <person name="Beckwith C.J."/>
            <person name="Beseler K.G."/>
            <person name="Brison A."/>
            <person name="Carone J.V."/>
            <person name="Caskin T.P."/>
            <person name="Diamond M."/>
            <person name="Durham M.E."/>
            <person name="Foxe J.M."/>
            <person name="Go M."/>
            <person name="Henderson B.A."/>
            <person name="Jones I.B."/>
            <person name="McGettigan J.A."/>
            <person name="Micheletti S.J."/>
            <person name="Nasrallah M.E."/>
            <person name="Ortiz D."/>
            <person name="Piller C.R."/>
            <person name="Privatt S.R."/>
            <person name="Schneider S.L."/>
            <person name="Sharp S."/>
            <person name="Smith T.C."/>
            <person name="Stanton J.D."/>
            <person name="Ullery H.E."/>
            <person name="Wilson R.J."/>
            <person name="Serrano M.G."/>
            <person name="Buck G."/>
            <person name="Lee V."/>
            <person name="Wang Y."/>
            <person name="Carvalho R."/>
            <person name="Voegtly L."/>
            <person name="Shi R."/>
            <person name="Duckworth R."/>
            <person name="Johnson A."/>
            <person name="Loviza R."/>
            <person name="Walstead R."/>
            <person name="Shah Z."/>
            <person name="Kiflezghi M."/>
            <person name="Wade K."/>
            <person name="Ball S.L."/>
            <person name="Bradley K.W."/>
            <person name="Asai D.J."/>
            <person name="Bowman C.A."/>
            <person name="Russell D.A."/>
            <person name="Pope W.H."/>
            <person name="Jacobs-Sera D."/>
            <person name="Hendrix R.W."/>
            <person name="Hatfull G.F."/>
        </authorList>
    </citation>
    <scope>NUCLEOTIDE SEQUENCE [LARGE SCALE GENOMIC DNA]</scope>
    <source>
        <strain evidence="2 3">DSM 27648</strain>
    </source>
</reference>